<dbReference type="PANTHER" id="PTHR10772:SF58">
    <property type="entry name" value="CO-CHAPERONIN GROES"/>
    <property type="match status" value="1"/>
</dbReference>
<comment type="subcellular location">
    <subcellularLocation>
        <location evidence="3">Cytoplasm</location>
    </subcellularLocation>
</comment>
<dbReference type="Gene3D" id="2.30.33.40">
    <property type="entry name" value="GroES chaperonin"/>
    <property type="match status" value="1"/>
</dbReference>
<keyword evidence="2 3" id="KW-0143">Chaperone</keyword>
<evidence type="ECO:0000256" key="4">
    <source>
        <dbReference type="RuleBase" id="RU000535"/>
    </source>
</evidence>
<reference evidence="5 6" key="1">
    <citation type="submission" date="2022-06" db="EMBL/GenBank/DDBJ databases">
        <title>Fructobacillus taiwanensis sp. nov., isolated from the honeybee.</title>
        <authorList>
            <person name="Chen Y.-S."/>
            <person name="Wang L.-T."/>
            <person name="Lee Y.-S."/>
            <person name="Chang Y.-C."/>
            <person name="Wu H.-C."/>
            <person name="Liao C.-Y."/>
            <person name="Chen W.-H."/>
            <person name="Deng J.-N."/>
            <person name="Wang Y.-H."/>
        </authorList>
    </citation>
    <scope>NUCLEOTIDE SEQUENCE [LARGE SCALE GENOMIC DNA]</scope>
    <source>
        <strain evidence="5 6">W13</strain>
    </source>
</reference>
<sequence>MLKPLEDRLIVSVPDQGEQTVGGIVLAAPSEKKTAQGKVVAAGPGRTLPDGTKLAMTVKEGDQIVFDHFAGTEIEIDGQSFTALHETDVIGILD</sequence>
<comment type="subunit">
    <text evidence="3">Heptamer of 7 subunits arranged in a ring. Interacts with the chaperonin GroEL.</text>
</comment>
<dbReference type="CDD" id="cd00320">
    <property type="entry name" value="cpn10"/>
    <property type="match status" value="1"/>
</dbReference>
<dbReference type="SUPFAM" id="SSF50129">
    <property type="entry name" value="GroES-like"/>
    <property type="match status" value="1"/>
</dbReference>
<dbReference type="InterPro" id="IPR037124">
    <property type="entry name" value="Chaperonin_GroES_sf"/>
</dbReference>
<proteinExistence type="inferred from homology"/>
<dbReference type="RefSeq" id="WP_252443948.1">
    <property type="nucleotide sequence ID" value="NZ_JAMWYK010000008.1"/>
</dbReference>
<dbReference type="PROSITE" id="PS00681">
    <property type="entry name" value="CHAPERONINS_CPN10"/>
    <property type="match status" value="1"/>
</dbReference>
<dbReference type="EMBL" id="JAMWYK010000008">
    <property type="protein sequence ID" value="MCO0832614.1"/>
    <property type="molecule type" value="Genomic_DNA"/>
</dbReference>
<dbReference type="Proteomes" id="UP001523234">
    <property type="component" value="Unassembled WGS sequence"/>
</dbReference>
<dbReference type="SMART" id="SM00883">
    <property type="entry name" value="Cpn10"/>
    <property type="match status" value="1"/>
</dbReference>
<keyword evidence="6" id="KW-1185">Reference proteome</keyword>
<organism evidence="5 6">
    <name type="scientific">Fructobacillus apis</name>
    <dbReference type="NCBI Taxonomy" id="2935017"/>
    <lineage>
        <taxon>Bacteria</taxon>
        <taxon>Bacillati</taxon>
        <taxon>Bacillota</taxon>
        <taxon>Bacilli</taxon>
        <taxon>Lactobacillales</taxon>
        <taxon>Lactobacillaceae</taxon>
        <taxon>Fructobacillus</taxon>
    </lineage>
</organism>
<dbReference type="InterPro" id="IPR011032">
    <property type="entry name" value="GroES-like_sf"/>
</dbReference>
<comment type="similarity">
    <text evidence="1 3 4">Belongs to the GroES chaperonin family.</text>
</comment>
<dbReference type="PANTHER" id="PTHR10772">
    <property type="entry name" value="10 KDA HEAT SHOCK PROTEIN"/>
    <property type="match status" value="1"/>
</dbReference>
<dbReference type="PRINTS" id="PR00297">
    <property type="entry name" value="CHAPERONIN10"/>
</dbReference>
<evidence type="ECO:0000256" key="3">
    <source>
        <dbReference type="HAMAP-Rule" id="MF_00580"/>
    </source>
</evidence>
<gene>
    <name evidence="3" type="primary">groES</name>
    <name evidence="3" type="synonym">groS</name>
    <name evidence="5" type="ORF">NFX39_05920</name>
</gene>
<protein>
    <recommendedName>
        <fullName evidence="3">Co-chaperonin GroES</fullName>
    </recommendedName>
    <alternativeName>
        <fullName evidence="3">10 kDa chaperonin</fullName>
    </alternativeName>
    <alternativeName>
        <fullName evidence="3">Chaperonin-10</fullName>
        <shortName evidence="3">Cpn10</shortName>
    </alternativeName>
</protein>
<dbReference type="InterPro" id="IPR018369">
    <property type="entry name" value="Chaprnonin_Cpn10_CS"/>
</dbReference>
<name>A0ABT0ZRJ2_9LACO</name>
<dbReference type="InterPro" id="IPR020818">
    <property type="entry name" value="Chaperonin_GroES"/>
</dbReference>
<evidence type="ECO:0000256" key="2">
    <source>
        <dbReference type="ARBA" id="ARBA00023186"/>
    </source>
</evidence>
<evidence type="ECO:0000256" key="1">
    <source>
        <dbReference type="ARBA" id="ARBA00006975"/>
    </source>
</evidence>
<comment type="function">
    <text evidence="3 4">Together with the chaperonin GroEL, plays an essential role in assisting protein folding. The GroEL-GroES system forms a nano-cage that allows encapsulation of the non-native substrate proteins and provides a physical environment optimized to promote and accelerate protein folding. GroES binds to the apical surface of the GroEL ring, thereby capping the opening of the GroEL channel.</text>
</comment>
<evidence type="ECO:0000313" key="5">
    <source>
        <dbReference type="EMBL" id="MCO0832614.1"/>
    </source>
</evidence>
<dbReference type="HAMAP" id="MF_00580">
    <property type="entry name" value="CH10"/>
    <property type="match status" value="1"/>
</dbReference>
<dbReference type="Pfam" id="PF00166">
    <property type="entry name" value="Cpn10"/>
    <property type="match status" value="1"/>
</dbReference>
<comment type="caution">
    <text evidence="5">The sequence shown here is derived from an EMBL/GenBank/DDBJ whole genome shotgun (WGS) entry which is preliminary data.</text>
</comment>
<keyword evidence="3" id="KW-0963">Cytoplasm</keyword>
<evidence type="ECO:0000313" key="6">
    <source>
        <dbReference type="Proteomes" id="UP001523234"/>
    </source>
</evidence>
<accession>A0ABT0ZRJ2</accession>